<evidence type="ECO:0000313" key="2">
    <source>
        <dbReference type="EMBL" id="CDD11705.1"/>
    </source>
</evidence>
<evidence type="ECO:0000256" key="1">
    <source>
        <dbReference type="SAM" id="MobiDB-lite"/>
    </source>
</evidence>
<proteinExistence type="predicted"/>
<feature type="compositionally biased region" description="Basic and acidic residues" evidence="1">
    <location>
        <begin position="70"/>
        <end position="87"/>
    </location>
</feature>
<feature type="region of interest" description="Disordered" evidence="1">
    <location>
        <begin position="58"/>
        <end position="87"/>
    </location>
</feature>
<comment type="caution">
    <text evidence="2">The sequence shown here is derived from an EMBL/GenBank/DDBJ whole genome shotgun (WGS) entry which is preliminary data.</text>
</comment>
<organism evidence="2 3">
    <name type="scientific">Phascolarctobacterium succinatutens CAG:287</name>
    <dbReference type="NCBI Taxonomy" id="1263101"/>
    <lineage>
        <taxon>Bacteria</taxon>
        <taxon>Bacillati</taxon>
        <taxon>Bacillota</taxon>
        <taxon>Negativicutes</taxon>
        <taxon>Acidaminococcales</taxon>
        <taxon>Acidaminococcaceae</taxon>
        <taxon>Phascolarctobacterium</taxon>
    </lineage>
</organism>
<dbReference type="HOGENOM" id="CLU_2555309_0_0_9"/>
<dbReference type="Proteomes" id="UP000014937">
    <property type="component" value="Unassembled WGS sequence"/>
</dbReference>
<dbReference type="EMBL" id="CBGL010000098">
    <property type="protein sequence ID" value="CDD11705.1"/>
    <property type="molecule type" value="Genomic_DNA"/>
</dbReference>
<dbReference type="AlphaFoldDB" id="R6WQQ6"/>
<protein>
    <submittedName>
        <fullName evidence="2">Uncharacterized protein</fullName>
    </submittedName>
</protein>
<name>R6WQQ6_9FIRM</name>
<reference evidence="2" key="1">
    <citation type="submission" date="2012-11" db="EMBL/GenBank/DDBJ databases">
        <title>Dependencies among metagenomic species, viruses, plasmids and units of genetic variation.</title>
        <authorList>
            <person name="Nielsen H.B."/>
            <person name="Almeida M."/>
            <person name="Juncker A.S."/>
            <person name="Rasmussen S."/>
            <person name="Li J."/>
            <person name="Sunagawa S."/>
            <person name="Plichta D."/>
            <person name="Gautier L."/>
            <person name="Le Chatelier E."/>
            <person name="Peletier E."/>
            <person name="Bonde I."/>
            <person name="Nielsen T."/>
            <person name="Manichanh C."/>
            <person name="Arumugam M."/>
            <person name="Batto J."/>
            <person name="Santos M.B.Q.D."/>
            <person name="Blom N."/>
            <person name="Borruel N."/>
            <person name="Burgdorf K.S."/>
            <person name="Boumezbeur F."/>
            <person name="Casellas F."/>
            <person name="Dore J."/>
            <person name="Guarner F."/>
            <person name="Hansen T."/>
            <person name="Hildebrand F."/>
            <person name="Kaas R.S."/>
            <person name="Kennedy S."/>
            <person name="Kristiansen K."/>
            <person name="Kultima J.R."/>
            <person name="Leonard P."/>
            <person name="Levenez F."/>
            <person name="Lund O."/>
            <person name="Moumen B."/>
            <person name="Le Paslier D."/>
            <person name="Pons N."/>
            <person name="Pedersen O."/>
            <person name="Prifti E."/>
            <person name="Qin J."/>
            <person name="Raes J."/>
            <person name="Tap J."/>
            <person name="Tims S."/>
            <person name="Ussery D.W."/>
            <person name="Yamada T."/>
            <person name="MetaHit consortium"/>
            <person name="Renault P."/>
            <person name="Sicheritz-Ponten T."/>
            <person name="Bork P."/>
            <person name="Wang J."/>
            <person name="Brunak S."/>
            <person name="Ehrlich S.D."/>
        </authorList>
    </citation>
    <scope>NUCLEOTIDE SEQUENCE [LARGE SCALE GENOMIC DNA]</scope>
</reference>
<accession>R6WQQ6</accession>
<gene>
    <name evidence="2" type="ORF">BN587_00653</name>
</gene>
<evidence type="ECO:0000313" key="3">
    <source>
        <dbReference type="Proteomes" id="UP000014937"/>
    </source>
</evidence>
<sequence>MWGVIMKIKSIIAKALLIMSLFAFLPLVFPQDNYAYASREELLDLEEEKSDIEDEIAERQANGESYDDLEERRNDVQDEIENIKDEG</sequence>